<keyword evidence="7" id="KW-0675">Receptor</keyword>
<evidence type="ECO:0000256" key="8">
    <source>
        <dbReference type="ARBA" id="ARBA00023224"/>
    </source>
</evidence>
<dbReference type="CDD" id="cd00637">
    <property type="entry name" value="7tm_classA_rhodopsin-like"/>
    <property type="match status" value="1"/>
</dbReference>
<keyword evidence="2" id="KW-1003">Cell membrane</keyword>
<dbReference type="AlphaFoldDB" id="B3RU01"/>
<evidence type="ECO:0000256" key="3">
    <source>
        <dbReference type="ARBA" id="ARBA00022692"/>
    </source>
</evidence>
<evidence type="ECO:0000256" key="9">
    <source>
        <dbReference type="SAM" id="Phobius"/>
    </source>
</evidence>
<protein>
    <recommendedName>
        <fullName evidence="10">G-protein coupled receptors family 1 profile domain-containing protein</fullName>
    </recommendedName>
</protein>
<dbReference type="InterPro" id="IPR000276">
    <property type="entry name" value="GPCR_Rhodpsn"/>
</dbReference>
<evidence type="ECO:0000256" key="4">
    <source>
        <dbReference type="ARBA" id="ARBA00022989"/>
    </source>
</evidence>
<feature type="transmembrane region" description="Helical" evidence="9">
    <location>
        <begin position="35"/>
        <end position="54"/>
    </location>
</feature>
<dbReference type="PANTHER" id="PTHR24249">
    <property type="entry name" value="HISTAMINE RECEPTOR-RELATED G-PROTEIN COUPLED RECEPTOR"/>
    <property type="match status" value="1"/>
</dbReference>
<keyword evidence="5" id="KW-0297">G-protein coupled receptor</keyword>
<dbReference type="HOGENOM" id="CLU_009579_5_0_1"/>
<dbReference type="EMBL" id="DS985244">
    <property type="protein sequence ID" value="EDV25716.1"/>
    <property type="molecule type" value="Genomic_DNA"/>
</dbReference>
<dbReference type="PANTHER" id="PTHR24249:SF372">
    <property type="entry name" value="G-PROTEIN COUPLED RECEPTORS FAMILY 1 PROFILE DOMAIN-CONTAINING PROTEIN"/>
    <property type="match status" value="1"/>
</dbReference>
<evidence type="ECO:0000256" key="2">
    <source>
        <dbReference type="ARBA" id="ARBA00022475"/>
    </source>
</evidence>
<dbReference type="GeneID" id="6752962"/>
<feature type="transmembrane region" description="Helical" evidence="9">
    <location>
        <begin position="6"/>
        <end position="23"/>
    </location>
</feature>
<proteinExistence type="predicted"/>
<feature type="domain" description="G-protein coupled receptors family 1 profile" evidence="10">
    <location>
        <begin position="13"/>
        <end position="271"/>
    </location>
</feature>
<dbReference type="Pfam" id="PF00001">
    <property type="entry name" value="7tm_1"/>
    <property type="match status" value="1"/>
</dbReference>
<dbReference type="eggNOG" id="KOG3656">
    <property type="taxonomic scope" value="Eukaryota"/>
</dbReference>
<dbReference type="PROSITE" id="PS50262">
    <property type="entry name" value="G_PROTEIN_RECEP_F1_2"/>
    <property type="match status" value="1"/>
</dbReference>
<dbReference type="PhylomeDB" id="B3RU01"/>
<name>B3RU01_TRIAD</name>
<dbReference type="InterPro" id="IPR017452">
    <property type="entry name" value="GPCR_Rhodpsn_7TM"/>
</dbReference>
<evidence type="ECO:0000256" key="6">
    <source>
        <dbReference type="ARBA" id="ARBA00023136"/>
    </source>
</evidence>
<dbReference type="GO" id="GO:0007186">
    <property type="term" value="P:G protein-coupled receptor signaling pathway"/>
    <property type="evidence" value="ECO:0000318"/>
    <property type="project" value="GO_Central"/>
</dbReference>
<evidence type="ECO:0000256" key="7">
    <source>
        <dbReference type="ARBA" id="ARBA00023170"/>
    </source>
</evidence>
<keyword evidence="4 9" id="KW-1133">Transmembrane helix</keyword>
<dbReference type="Proteomes" id="UP000009022">
    <property type="component" value="Unassembled WGS sequence"/>
</dbReference>
<dbReference type="OrthoDB" id="5975390at2759"/>
<reference evidence="11 12" key="1">
    <citation type="journal article" date="2008" name="Nature">
        <title>The Trichoplax genome and the nature of placozoans.</title>
        <authorList>
            <person name="Srivastava M."/>
            <person name="Begovic E."/>
            <person name="Chapman J."/>
            <person name="Putnam N.H."/>
            <person name="Hellsten U."/>
            <person name="Kawashima T."/>
            <person name="Kuo A."/>
            <person name="Mitros T."/>
            <person name="Salamov A."/>
            <person name="Carpenter M.L."/>
            <person name="Signorovitch A.Y."/>
            <person name="Moreno M.A."/>
            <person name="Kamm K."/>
            <person name="Grimwood J."/>
            <person name="Schmutz J."/>
            <person name="Shapiro H."/>
            <person name="Grigoriev I.V."/>
            <person name="Buss L.W."/>
            <person name="Schierwater B."/>
            <person name="Dellaporta S.L."/>
            <person name="Rokhsar D.S."/>
        </authorList>
    </citation>
    <scope>NUCLEOTIDE SEQUENCE [LARGE SCALE GENOMIC DNA]</scope>
    <source>
        <strain evidence="11 12">Grell-BS-1999</strain>
    </source>
</reference>
<dbReference type="CTD" id="6752962"/>
<dbReference type="GO" id="GO:0004930">
    <property type="term" value="F:G protein-coupled receptor activity"/>
    <property type="evidence" value="ECO:0000318"/>
    <property type="project" value="GO_Central"/>
</dbReference>
<gene>
    <name evidence="11" type="ORF">TRIADDRAFT_56106</name>
</gene>
<evidence type="ECO:0000256" key="1">
    <source>
        <dbReference type="ARBA" id="ARBA00004651"/>
    </source>
</evidence>
<dbReference type="InterPro" id="IPR050569">
    <property type="entry name" value="TAAR"/>
</dbReference>
<comment type="subcellular location">
    <subcellularLocation>
        <location evidence="1">Cell membrane</location>
        <topology evidence="1">Multi-pass membrane protein</topology>
    </subcellularLocation>
</comment>
<evidence type="ECO:0000313" key="11">
    <source>
        <dbReference type="EMBL" id="EDV25716.1"/>
    </source>
</evidence>
<feature type="transmembrane region" description="Helical" evidence="9">
    <location>
        <begin position="74"/>
        <end position="92"/>
    </location>
</feature>
<dbReference type="InParanoid" id="B3RU01"/>
<evidence type="ECO:0000256" key="5">
    <source>
        <dbReference type="ARBA" id="ARBA00023040"/>
    </source>
</evidence>
<feature type="transmembrane region" description="Helical" evidence="9">
    <location>
        <begin position="113"/>
        <end position="139"/>
    </location>
</feature>
<dbReference type="Gene3D" id="1.20.1070.10">
    <property type="entry name" value="Rhodopsin 7-helix transmembrane proteins"/>
    <property type="match status" value="1"/>
</dbReference>
<dbReference type="GO" id="GO:0005886">
    <property type="term" value="C:plasma membrane"/>
    <property type="evidence" value="ECO:0000318"/>
    <property type="project" value="GO_Central"/>
</dbReference>
<feature type="transmembrane region" description="Helical" evidence="9">
    <location>
        <begin position="251"/>
        <end position="272"/>
    </location>
</feature>
<keyword evidence="8" id="KW-0807">Transducer</keyword>
<dbReference type="RefSeq" id="XP_002111749.1">
    <property type="nucleotide sequence ID" value="XM_002111713.1"/>
</dbReference>
<dbReference type="KEGG" id="tad:TRIADDRAFT_56106"/>
<feature type="transmembrane region" description="Helical" evidence="9">
    <location>
        <begin position="159"/>
        <end position="187"/>
    </location>
</feature>
<accession>B3RU01</accession>
<evidence type="ECO:0000259" key="10">
    <source>
        <dbReference type="PROSITE" id="PS50262"/>
    </source>
</evidence>
<keyword evidence="6 9" id="KW-0472">Membrane</keyword>
<dbReference type="SUPFAM" id="SSF81321">
    <property type="entry name" value="Family A G protein-coupled receptor-like"/>
    <property type="match status" value="1"/>
</dbReference>
<keyword evidence="3 9" id="KW-0812">Transmembrane</keyword>
<keyword evidence="12" id="KW-1185">Reference proteome</keyword>
<sequence length="352" mass="39941">MAYIFLAAVGGFGALLCFSLVIFTLSRRQLRSPSYASFISLCTNGILFGSLYLMPRYGTDFSRDTPVICHMLPRLGQALLLNVGLHVSVMTIERYFAIVYPFKYQRFITRGTVMVIILFLWFLVIGLQAIVSGLEFIQINQTVANKCAYSRGFENTSNLINAGFSVALSCLTLIILIYVYTLVLIIIRRHQDKIRRQLTLSNPDKIAVKTRKKAVLQTGLLFGVYLVFFLPFLFVTAFLPRLPFSKPLYYFYINVLRNMAFIFPFIQPLLYLKFTANINRELKSILGNLSVHKSAASNPNIAILTFEKSIEVKNATISVIKSIDANEIKTVHSHLLLRYIDTDGFSEHNLLV</sequence>
<evidence type="ECO:0000313" key="12">
    <source>
        <dbReference type="Proteomes" id="UP000009022"/>
    </source>
</evidence>
<feature type="transmembrane region" description="Helical" evidence="9">
    <location>
        <begin position="219"/>
        <end position="239"/>
    </location>
</feature>
<organism evidence="11 12">
    <name type="scientific">Trichoplax adhaerens</name>
    <name type="common">Trichoplax reptans</name>
    <dbReference type="NCBI Taxonomy" id="10228"/>
    <lineage>
        <taxon>Eukaryota</taxon>
        <taxon>Metazoa</taxon>
        <taxon>Placozoa</taxon>
        <taxon>Uniplacotomia</taxon>
        <taxon>Trichoplacea</taxon>
        <taxon>Trichoplacidae</taxon>
        <taxon>Trichoplax</taxon>
    </lineage>
</organism>